<dbReference type="RefSeq" id="WP_187431435.1">
    <property type="nucleotide sequence ID" value="NZ_CP143426.1"/>
</dbReference>
<sequence>MAVNIPDVRKKYIPKGAMKICRKGVAAEVYVFNDSNGRPSAMAFKGRAQKPTFYHYSKDAAGREKRVTDWLDALAKAEEVKAARRAARNAPHTLEVGTILSSSWGYDQTNVDWFKVVGTSGRNTVELVAVEGQRANDAPCDYGSMSTLVVPDPDHIKGSPTKHRVDMAGGVPSVKIQSFTWAYVWDGKPKYSSWYA</sequence>
<organism evidence="1 2">
    <name type="scientific">Roseobacter fucihabitans</name>
    <dbReference type="NCBI Taxonomy" id="1537242"/>
    <lineage>
        <taxon>Bacteria</taxon>
        <taxon>Pseudomonadati</taxon>
        <taxon>Pseudomonadota</taxon>
        <taxon>Alphaproteobacteria</taxon>
        <taxon>Rhodobacterales</taxon>
        <taxon>Roseobacteraceae</taxon>
        <taxon>Roseobacter</taxon>
    </lineage>
</organism>
<evidence type="ECO:0000313" key="1">
    <source>
        <dbReference type="EMBL" id="WVX51698.1"/>
    </source>
</evidence>
<keyword evidence="1" id="KW-0614">Plasmid</keyword>
<evidence type="ECO:0000313" key="2">
    <source>
        <dbReference type="Proteomes" id="UP001318682"/>
    </source>
</evidence>
<gene>
    <name evidence="1" type="ORF">ROLI_048000</name>
</gene>
<geneLocation type="plasmid" evidence="1 2">
    <name>pROLI81</name>
</geneLocation>
<reference evidence="1 2" key="1">
    <citation type="submission" date="2024-01" db="EMBL/GenBank/DDBJ databases">
        <title>Roseobacter fucihabitans sp. nov., isolated from the brown alga Fucus spiralis.</title>
        <authorList>
            <person name="Hahnke S."/>
            <person name="Berger M."/>
            <person name="Schlingloff A."/>
            <person name="Athale I."/>
            <person name="Neumann-Schaal M."/>
            <person name="Adenaya A."/>
            <person name="Poehlein A."/>
            <person name="Daniel R."/>
            <person name="Pertersen J."/>
            <person name="Brinkhoff T."/>
        </authorList>
    </citation>
    <scope>NUCLEOTIDE SEQUENCE [LARGE SCALE GENOMIC DNA]</scope>
    <source>
        <strain evidence="1 2">B14</strain>
        <plasmid evidence="1 2">pROLI81</plasmid>
    </source>
</reference>
<proteinExistence type="predicted"/>
<dbReference type="EMBL" id="CP143426">
    <property type="protein sequence ID" value="WVX51698.1"/>
    <property type="molecule type" value="Genomic_DNA"/>
</dbReference>
<accession>A0ABZ2C237</accession>
<keyword evidence="2" id="KW-1185">Reference proteome</keyword>
<protein>
    <submittedName>
        <fullName evidence="1">Uncharacterized protein</fullName>
    </submittedName>
</protein>
<name>A0ABZ2C237_9RHOB</name>
<dbReference type="Proteomes" id="UP001318682">
    <property type="component" value="Plasmid pROLI81"/>
</dbReference>